<dbReference type="AlphaFoldDB" id="A0A8H6BIE4"/>
<evidence type="ECO:0000256" key="9">
    <source>
        <dbReference type="ARBA" id="ARBA00023136"/>
    </source>
</evidence>
<keyword evidence="6 11" id="KW-0999">Mitochondrion inner membrane</keyword>
<organism evidence="12 13">
    <name type="scientific">Dekkera bruxellensis</name>
    <name type="common">Brettanomyces custersii</name>
    <dbReference type="NCBI Taxonomy" id="5007"/>
    <lineage>
        <taxon>Eukaryota</taxon>
        <taxon>Fungi</taxon>
        <taxon>Dikarya</taxon>
        <taxon>Ascomycota</taxon>
        <taxon>Saccharomycotina</taxon>
        <taxon>Pichiomycetes</taxon>
        <taxon>Pichiales</taxon>
        <taxon>Pichiaceae</taxon>
        <taxon>Brettanomyces</taxon>
    </lineage>
</organism>
<comment type="caution">
    <text evidence="12">The sequence shown here is derived from an EMBL/GenBank/DDBJ whole genome shotgun (WGS) entry which is preliminary data.</text>
</comment>
<evidence type="ECO:0000256" key="6">
    <source>
        <dbReference type="ARBA" id="ARBA00022792"/>
    </source>
</evidence>
<keyword evidence="8 11" id="KW-0496">Mitochondrion</keyword>
<accession>A0A8H6BIE4</accession>
<keyword evidence="9" id="KW-0472">Membrane</keyword>
<keyword evidence="5 11" id="KW-0375">Hydrogen ion transport</keyword>
<keyword evidence="7 11" id="KW-0406">Ion transport</keyword>
<keyword evidence="10 11" id="KW-0066">ATP synthesis</keyword>
<evidence type="ECO:0000256" key="4">
    <source>
        <dbReference type="ARBA" id="ARBA00022547"/>
    </source>
</evidence>
<dbReference type="GO" id="GO:0045259">
    <property type="term" value="C:proton-transporting ATP synthase complex"/>
    <property type="evidence" value="ECO:0007669"/>
    <property type="project" value="UniProtKB-UniRule"/>
</dbReference>
<proteinExistence type="inferred from homology"/>
<dbReference type="InterPro" id="IPR008386">
    <property type="entry name" value="ATP_synth_F0_esu_mt"/>
</dbReference>
<sequence>MLTIRMTTLNVLRYFALGSGLVYGFVHDKNLKSQGKREIEEQKAAQKQKLINEAKKEWQLQHQVKIDKAGKIDWESKDLDWGKAIEDTLKTLESAKA</sequence>
<evidence type="ECO:0000256" key="11">
    <source>
        <dbReference type="RuleBase" id="RU367005"/>
    </source>
</evidence>
<evidence type="ECO:0000313" key="13">
    <source>
        <dbReference type="Proteomes" id="UP000568158"/>
    </source>
</evidence>
<keyword evidence="3 11" id="KW-0813">Transport</keyword>
<evidence type="ECO:0000256" key="8">
    <source>
        <dbReference type="ARBA" id="ARBA00023128"/>
    </source>
</evidence>
<comment type="subunit">
    <text evidence="11">F-type ATPases have 2 components, CF(1) - the catalytic core - and CF(0) - the membrane proton channel. CF(1) and CF(0) have multiple subunits.</text>
</comment>
<dbReference type="Proteomes" id="UP000568158">
    <property type="component" value="Unassembled WGS sequence"/>
</dbReference>
<evidence type="ECO:0000256" key="2">
    <source>
        <dbReference type="ARBA" id="ARBA00007333"/>
    </source>
</evidence>
<gene>
    <name evidence="12" type="ORF">HII12_002515</name>
</gene>
<evidence type="ECO:0000256" key="1">
    <source>
        <dbReference type="ARBA" id="ARBA00004273"/>
    </source>
</evidence>
<reference evidence="12 13" key="1">
    <citation type="journal article" date="2020" name="Appl. Microbiol. Biotechnol.">
        <title>Targeted gene deletion in Brettanomyces bruxellensis with an expression-free CRISPR-Cas9 system.</title>
        <authorList>
            <person name="Varela C."/>
            <person name="Bartel C."/>
            <person name="Onetto C."/>
            <person name="Borneman A."/>
        </authorList>
    </citation>
    <scope>NUCLEOTIDE SEQUENCE [LARGE SCALE GENOMIC DNA]</scope>
    <source>
        <strain evidence="12 13">AWRI1613</strain>
    </source>
</reference>
<comment type="subcellular location">
    <subcellularLocation>
        <location evidence="1 11">Mitochondrion inner membrane</location>
    </subcellularLocation>
</comment>
<dbReference type="EMBL" id="JABCYN010000024">
    <property type="protein sequence ID" value="KAF6012360.1"/>
    <property type="molecule type" value="Genomic_DNA"/>
</dbReference>
<evidence type="ECO:0000256" key="10">
    <source>
        <dbReference type="ARBA" id="ARBA00023310"/>
    </source>
</evidence>
<evidence type="ECO:0000256" key="3">
    <source>
        <dbReference type="ARBA" id="ARBA00022448"/>
    </source>
</evidence>
<dbReference type="GO" id="GO:0005743">
    <property type="term" value="C:mitochondrial inner membrane"/>
    <property type="evidence" value="ECO:0007669"/>
    <property type="project" value="UniProtKB-SubCell"/>
</dbReference>
<comment type="function">
    <text evidence="11">Subunit e, of the mitochondrial membrane ATP synthase complex (F(1)F(0) ATP synthase or Complex V) that produces ATP from ADP in the presence of a proton gradient across the membrane which is generated by electron transport complexes of the respiratory chain. ATP synthase complex consist of a soluble F(1) head domain - the catalytic core - and a membrane F(1) domain - the membrane proton channel. These two domains are linked by a central stalk rotating inside the F(1) region and a stationary peripheral stalk. During catalysis, ATP synthesis in the catalytic domain of F(1) is coupled via a rotary mechanism of the central stalk subunits to proton translocation. In vivo, can only synthesize ATP although its ATP hydrolase activity can be activated artificially in vitro. Part of the complex F(0) domain.</text>
</comment>
<dbReference type="GO" id="GO:0015986">
    <property type="term" value="P:proton motive force-driven ATP synthesis"/>
    <property type="evidence" value="ECO:0007669"/>
    <property type="project" value="InterPro"/>
</dbReference>
<comment type="similarity">
    <text evidence="2 11">Belongs to the ATPase e subunit family.</text>
</comment>
<name>A0A8H6BIE4_DEKBR</name>
<dbReference type="Pfam" id="PF05680">
    <property type="entry name" value="ATP-synt_E"/>
    <property type="match status" value="1"/>
</dbReference>
<protein>
    <recommendedName>
        <fullName evidence="11">ATP synthase F(0) complex subunit e, mitochondrial</fullName>
    </recommendedName>
</protein>
<evidence type="ECO:0000256" key="5">
    <source>
        <dbReference type="ARBA" id="ARBA00022781"/>
    </source>
</evidence>
<keyword evidence="4 11" id="KW-0138">CF(0)</keyword>
<evidence type="ECO:0000313" key="12">
    <source>
        <dbReference type="EMBL" id="KAF6012360.1"/>
    </source>
</evidence>
<dbReference type="GO" id="GO:0015078">
    <property type="term" value="F:proton transmembrane transporter activity"/>
    <property type="evidence" value="ECO:0007669"/>
    <property type="project" value="InterPro"/>
</dbReference>
<evidence type="ECO:0000256" key="7">
    <source>
        <dbReference type="ARBA" id="ARBA00023065"/>
    </source>
</evidence>